<organism evidence="6">
    <name type="scientific">Acidithiobacillus ferrianus</name>
    <dbReference type="NCBI Taxonomy" id="2678518"/>
    <lineage>
        <taxon>Bacteria</taxon>
        <taxon>Pseudomonadati</taxon>
        <taxon>Pseudomonadota</taxon>
        <taxon>Acidithiobacillia</taxon>
        <taxon>Acidithiobacillales</taxon>
        <taxon>Acidithiobacillaceae</taxon>
        <taxon>Acidithiobacillus</taxon>
    </lineage>
</organism>
<evidence type="ECO:0000259" key="4">
    <source>
        <dbReference type="Pfam" id="PF09094"/>
    </source>
</evidence>
<evidence type="ECO:0000256" key="1">
    <source>
        <dbReference type="ARBA" id="ARBA00006821"/>
    </source>
</evidence>
<dbReference type="Pfam" id="PF09095">
    <property type="entry name" value="AmyA-gluTrfs_C"/>
    <property type="match status" value="1"/>
</dbReference>
<dbReference type="Gene3D" id="3.20.110.20">
    <property type="match status" value="1"/>
</dbReference>
<protein>
    <submittedName>
        <fullName evidence="6">DUF1926 domain-containing protein</fullName>
    </submittedName>
</protein>
<gene>
    <name evidence="6" type="ORF">GL267_01895</name>
</gene>
<dbReference type="InterPro" id="IPR028995">
    <property type="entry name" value="Glyco_hydro_57/38_cen_sf"/>
</dbReference>
<keyword evidence="2" id="KW-0119">Carbohydrate metabolism</keyword>
<evidence type="ECO:0000259" key="3">
    <source>
        <dbReference type="Pfam" id="PF03065"/>
    </source>
</evidence>
<dbReference type="SUPFAM" id="SSF88688">
    <property type="entry name" value="Families 57/38 glycoside transferase middle domain"/>
    <property type="match status" value="1"/>
</dbReference>
<evidence type="ECO:0000313" key="6">
    <source>
        <dbReference type="EMBL" id="NDU41435.1"/>
    </source>
</evidence>
<dbReference type="InterPro" id="IPR014718">
    <property type="entry name" value="GH-type_carb-bd"/>
</dbReference>
<dbReference type="GO" id="GO:0003824">
    <property type="term" value="F:catalytic activity"/>
    <property type="evidence" value="ECO:0007669"/>
    <property type="project" value="InterPro"/>
</dbReference>
<feature type="domain" description="Alpha-amylase/4-alpha-glucanotransferase central" evidence="4">
    <location>
        <begin position="313"/>
        <end position="390"/>
    </location>
</feature>
<dbReference type="PANTHER" id="PTHR36306:SF1">
    <property type="entry name" value="ALPHA-AMYLASE-RELATED"/>
    <property type="match status" value="1"/>
</dbReference>
<dbReference type="GO" id="GO:0005975">
    <property type="term" value="P:carbohydrate metabolic process"/>
    <property type="evidence" value="ECO:0007669"/>
    <property type="project" value="InterPro"/>
</dbReference>
<dbReference type="InterPro" id="IPR015179">
    <property type="entry name" value="A-amylase/a-glucTrfase_C"/>
</dbReference>
<evidence type="ECO:0000256" key="2">
    <source>
        <dbReference type="ARBA" id="ARBA00023277"/>
    </source>
</evidence>
<name>A0A845U7D1_9PROT</name>
<feature type="domain" description="Glycoside hydrolase family 57 N-terminal" evidence="3">
    <location>
        <begin position="20"/>
        <end position="270"/>
    </location>
</feature>
<evidence type="ECO:0000259" key="5">
    <source>
        <dbReference type="Pfam" id="PF09095"/>
    </source>
</evidence>
<dbReference type="InterPro" id="IPR011013">
    <property type="entry name" value="Gal_mutarotase_sf_dom"/>
</dbReference>
<comment type="similarity">
    <text evidence="1">Belongs to the glycosyl hydrolase 57 family.</text>
</comment>
<dbReference type="InterPro" id="IPR011330">
    <property type="entry name" value="Glyco_hydro/deAcase_b/a-brl"/>
</dbReference>
<dbReference type="SUPFAM" id="SSF88713">
    <property type="entry name" value="Glycoside hydrolase/deacetylase"/>
    <property type="match status" value="1"/>
</dbReference>
<dbReference type="Pfam" id="PF09094">
    <property type="entry name" value="AmyA-A_glucT_m"/>
    <property type="match status" value="1"/>
</dbReference>
<dbReference type="CDD" id="cd10793">
    <property type="entry name" value="GH57N_TLGT_like"/>
    <property type="match status" value="1"/>
</dbReference>
<dbReference type="AlphaFoldDB" id="A0A845U7D1"/>
<proteinExistence type="inferred from homology"/>
<dbReference type="GO" id="GO:0030246">
    <property type="term" value="F:carbohydrate binding"/>
    <property type="evidence" value="ECO:0007669"/>
    <property type="project" value="InterPro"/>
</dbReference>
<dbReference type="PANTHER" id="PTHR36306">
    <property type="entry name" value="ALPHA-AMYLASE-RELATED-RELATED"/>
    <property type="match status" value="1"/>
</dbReference>
<feature type="domain" description="Alpha-amylase/4-alpha-glucanotransferase C-terminal" evidence="5">
    <location>
        <begin position="405"/>
        <end position="661"/>
    </location>
</feature>
<dbReference type="RefSeq" id="WP_163095989.1">
    <property type="nucleotide sequence ID" value="NZ_CP127523.1"/>
</dbReference>
<comment type="caution">
    <text evidence="6">The sequence shown here is derived from an EMBL/GenBank/DDBJ whole genome shotgun (WGS) entry which is preliminary data.</text>
</comment>
<dbReference type="Pfam" id="PF03065">
    <property type="entry name" value="Glyco_hydro_57"/>
    <property type="match status" value="1"/>
</dbReference>
<dbReference type="Gene3D" id="2.70.98.10">
    <property type="match status" value="2"/>
</dbReference>
<accession>A0A845U7D1</accession>
<dbReference type="InterPro" id="IPR052046">
    <property type="entry name" value="GH57_Enzymes"/>
</dbReference>
<dbReference type="SUPFAM" id="SSF74650">
    <property type="entry name" value="Galactose mutarotase-like"/>
    <property type="match status" value="1"/>
</dbReference>
<reference evidence="6" key="1">
    <citation type="submission" date="2019-11" db="EMBL/GenBank/DDBJ databases">
        <title>Acidithiobacillus ferrianus sp. nov.: a facultatively anaerobic and extremely acidophilic chemolithoautotroph.</title>
        <authorList>
            <person name="Norris P.R."/>
            <person name="Falagan C."/>
            <person name="Moya-Beltran A."/>
            <person name="Castro M."/>
            <person name="Quatrini R."/>
            <person name="Johnson D.B."/>
        </authorList>
    </citation>
    <scope>NUCLEOTIDE SEQUENCE [LARGE SCALE GENOMIC DNA]</scope>
    <source>
        <strain evidence="6">MG</strain>
    </source>
</reference>
<dbReference type="EMBL" id="WNJL01000011">
    <property type="protein sequence ID" value="NDU41435.1"/>
    <property type="molecule type" value="Genomic_DNA"/>
</dbReference>
<sequence length="672" mass="75923">MTHSTPFLLGVHAHQPVGNFPRVIDDAVLRCYHPFLEAMHHFPDFPFAIHISGWLLAYMIDQHPKTIALLQEMVTRNQVELVGAGDTEPVLAAIPHADRIAQVGAMASRLEKRFRQRPIGAWLTERVWDPSVVPALNAAGVRYVMVDDYHFLCAGAAAGQLGGFHRTEENGQSMDVFPISEALRYRLPFSEAAAAVSYIEGISERHPGSAGIYFDDIEKFGLWPETYDWVYEKGWLEQFLRGVLDSPHIQPMQYRDYLAQNRPQGIIYLPTVSYSEMNEWTLSPDAARSYAAFLEQERSAGRLEERKPLIRGGTWKNFLTRYPESNWMHKRMLQLSQRFHTLPKRQQSKAMCENLHMAQANDAYWHGLFGGIYLPHLRRAVFNAIVHLEAQLDRVQTRPPMERVDLDMDGLDELLYHNHALQLIIRPAPAAAVVEWDCYALRHNLGDTLARRDEAYYDKIRHGAIALAVPSEGIASAHDRISFKTDIGTDDLIPDATPCHSFQEWLDDHPITYGESDLPEAPHFSGSVADEWAIDKRYALTKNRLTVRYRVASGRKDMDTHRFSTRLFLAMPSCDGPAGQFFANGRSQGGFGDPIQGEAAQEILLEDAVLGGKIILRFNPPVCWQGAPHLTVSQSEAGFEKIMQALRLDLAWSIQAGKAHAIEIQAEVVPYE</sequence>
<dbReference type="InterPro" id="IPR015178">
    <property type="entry name" value="A-amylase/a-glucTrfase_central"/>
</dbReference>
<dbReference type="InterPro" id="IPR004300">
    <property type="entry name" value="Glyco_hydro_57_N"/>
</dbReference>